<dbReference type="GO" id="GO:0020037">
    <property type="term" value="F:heme binding"/>
    <property type="evidence" value="ECO:0007669"/>
    <property type="project" value="InterPro"/>
</dbReference>
<dbReference type="Proteomes" id="UP001385951">
    <property type="component" value="Unassembled WGS sequence"/>
</dbReference>
<dbReference type="GO" id="GO:0016705">
    <property type="term" value="F:oxidoreductase activity, acting on paired donors, with incorporation or reduction of molecular oxygen"/>
    <property type="evidence" value="ECO:0007669"/>
    <property type="project" value="InterPro"/>
</dbReference>
<keyword evidence="4 8" id="KW-0479">Metal-binding</keyword>
<keyword evidence="6 8" id="KW-0408">Iron</keyword>
<evidence type="ECO:0000256" key="5">
    <source>
        <dbReference type="ARBA" id="ARBA00023002"/>
    </source>
</evidence>
<dbReference type="Pfam" id="PF00067">
    <property type="entry name" value="p450"/>
    <property type="match status" value="1"/>
</dbReference>
<proteinExistence type="inferred from homology"/>
<dbReference type="PANTHER" id="PTHR24287:SF1">
    <property type="entry name" value="P450, PUTATIVE (EUROFUNG)-RELATED"/>
    <property type="match status" value="1"/>
</dbReference>
<gene>
    <name evidence="10" type="ORF">QCA50_000389</name>
</gene>
<evidence type="ECO:0000256" key="9">
    <source>
        <dbReference type="RuleBase" id="RU000461"/>
    </source>
</evidence>
<evidence type="ECO:0000313" key="11">
    <source>
        <dbReference type="Proteomes" id="UP001385951"/>
    </source>
</evidence>
<dbReference type="InterPro" id="IPR017972">
    <property type="entry name" value="Cyt_P450_CS"/>
</dbReference>
<reference evidence="10 11" key="1">
    <citation type="submission" date="2022-09" db="EMBL/GenBank/DDBJ databases">
        <authorList>
            <person name="Palmer J.M."/>
        </authorList>
    </citation>
    <scope>NUCLEOTIDE SEQUENCE [LARGE SCALE GENOMIC DNA]</scope>
    <source>
        <strain evidence="10 11">DSM 7382</strain>
    </source>
</reference>
<dbReference type="EMBL" id="JASBNA010000001">
    <property type="protein sequence ID" value="KAK7695752.1"/>
    <property type="molecule type" value="Genomic_DNA"/>
</dbReference>
<organism evidence="10 11">
    <name type="scientific">Cerrena zonata</name>
    <dbReference type="NCBI Taxonomy" id="2478898"/>
    <lineage>
        <taxon>Eukaryota</taxon>
        <taxon>Fungi</taxon>
        <taxon>Dikarya</taxon>
        <taxon>Basidiomycota</taxon>
        <taxon>Agaricomycotina</taxon>
        <taxon>Agaricomycetes</taxon>
        <taxon>Polyporales</taxon>
        <taxon>Cerrenaceae</taxon>
        <taxon>Cerrena</taxon>
    </lineage>
</organism>
<keyword evidence="11" id="KW-1185">Reference proteome</keyword>
<evidence type="ECO:0008006" key="12">
    <source>
        <dbReference type="Google" id="ProtNLM"/>
    </source>
</evidence>
<dbReference type="GO" id="GO:0004497">
    <property type="term" value="F:monooxygenase activity"/>
    <property type="evidence" value="ECO:0007669"/>
    <property type="project" value="UniProtKB-KW"/>
</dbReference>
<dbReference type="Gene3D" id="1.10.630.10">
    <property type="entry name" value="Cytochrome P450"/>
    <property type="match status" value="1"/>
</dbReference>
<evidence type="ECO:0000256" key="8">
    <source>
        <dbReference type="PIRSR" id="PIRSR602401-1"/>
    </source>
</evidence>
<keyword evidence="3 8" id="KW-0349">Heme</keyword>
<keyword evidence="5 9" id="KW-0560">Oxidoreductase</keyword>
<dbReference type="InterPro" id="IPR002401">
    <property type="entry name" value="Cyt_P450_E_grp-I"/>
</dbReference>
<comment type="caution">
    <text evidence="10">The sequence shown here is derived from an EMBL/GenBank/DDBJ whole genome shotgun (WGS) entry which is preliminary data.</text>
</comment>
<name>A0AAW0GSY3_9APHY</name>
<dbReference type="PANTHER" id="PTHR24287">
    <property type="entry name" value="P450, PUTATIVE (EUROFUNG)-RELATED"/>
    <property type="match status" value="1"/>
</dbReference>
<dbReference type="SUPFAM" id="SSF48264">
    <property type="entry name" value="Cytochrome P450"/>
    <property type="match status" value="1"/>
</dbReference>
<accession>A0AAW0GSY3</accession>
<evidence type="ECO:0000256" key="4">
    <source>
        <dbReference type="ARBA" id="ARBA00022723"/>
    </source>
</evidence>
<dbReference type="InterPro" id="IPR001128">
    <property type="entry name" value="Cyt_P450"/>
</dbReference>
<dbReference type="InterPro" id="IPR036396">
    <property type="entry name" value="Cyt_P450_sf"/>
</dbReference>
<dbReference type="GO" id="GO:0005506">
    <property type="term" value="F:iron ion binding"/>
    <property type="evidence" value="ECO:0007669"/>
    <property type="project" value="InterPro"/>
</dbReference>
<dbReference type="PROSITE" id="PS00086">
    <property type="entry name" value="CYTOCHROME_P450"/>
    <property type="match status" value="1"/>
</dbReference>
<evidence type="ECO:0000256" key="6">
    <source>
        <dbReference type="ARBA" id="ARBA00023004"/>
    </source>
</evidence>
<keyword evidence="7 9" id="KW-0503">Monooxygenase</keyword>
<feature type="binding site" description="axial binding residue" evidence="8">
    <location>
        <position position="339"/>
    </location>
    <ligand>
        <name>heme</name>
        <dbReference type="ChEBI" id="CHEBI:30413"/>
    </ligand>
    <ligandPart>
        <name>Fe</name>
        <dbReference type="ChEBI" id="CHEBI:18248"/>
    </ligandPart>
</feature>
<evidence type="ECO:0000256" key="2">
    <source>
        <dbReference type="ARBA" id="ARBA00010617"/>
    </source>
</evidence>
<dbReference type="PRINTS" id="PR00385">
    <property type="entry name" value="P450"/>
</dbReference>
<comment type="similarity">
    <text evidence="2 9">Belongs to the cytochrome P450 family.</text>
</comment>
<dbReference type="PRINTS" id="PR00463">
    <property type="entry name" value="EP450I"/>
</dbReference>
<dbReference type="InterPro" id="IPR047146">
    <property type="entry name" value="Cyt_P450_E_CYP52_fungi"/>
</dbReference>
<evidence type="ECO:0000256" key="1">
    <source>
        <dbReference type="ARBA" id="ARBA00001971"/>
    </source>
</evidence>
<sequence length="385" mass="44312">MTRPFFSRDRISHFELFDRHAETAINKIKERMNTGEAIEFQDLISRFTLDSATEFLFGSCVHSLHSDLPYPHTSSSPYKQRGGELSKAEAFAKAFQAAQDVIGTRARVGSVWPLMEFLGDKSAEHMRIVDDYLFPILQNAIERNKQDQVSGILDKENPDGVVEDETLLDHLVKFTSDPVVLHDEILNIMIAGRDTTAITLTALIYLLTQHPETLQRLRKEILQVVGPSRRPTYDDIREMKFLRAVINETLRLFPAVPFDVRYPLKDVLVPNSADPSKPWFIPRMTSLSYCVWLMHRRTDYWGPDAEEFDPDRFLDERVHKYLTPNPFIFLPFNAGPRICLGQQFAYNEMSFFMVRLLQTFSDITLDSSAHAPDTRVPAEWAGVPW</sequence>
<evidence type="ECO:0000256" key="7">
    <source>
        <dbReference type="ARBA" id="ARBA00023033"/>
    </source>
</evidence>
<protein>
    <recommendedName>
        <fullName evidence="12">Cytochrome P450</fullName>
    </recommendedName>
</protein>
<evidence type="ECO:0000256" key="3">
    <source>
        <dbReference type="ARBA" id="ARBA00022617"/>
    </source>
</evidence>
<comment type="cofactor">
    <cofactor evidence="1 8">
        <name>heme</name>
        <dbReference type="ChEBI" id="CHEBI:30413"/>
    </cofactor>
</comment>
<evidence type="ECO:0000313" key="10">
    <source>
        <dbReference type="EMBL" id="KAK7695752.1"/>
    </source>
</evidence>
<dbReference type="AlphaFoldDB" id="A0AAW0GSY3"/>